<comment type="similarity">
    <text evidence="1 3">Belongs to the D-isomer specific 2-hydroxyacid dehydrogenase family.</text>
</comment>
<dbReference type="Pfam" id="PF00389">
    <property type="entry name" value="2-Hacid_dh"/>
    <property type="match status" value="1"/>
</dbReference>
<evidence type="ECO:0000259" key="5">
    <source>
        <dbReference type="Pfam" id="PF02826"/>
    </source>
</evidence>
<gene>
    <name evidence="6" type="ORF">GOM49_03505</name>
</gene>
<sequence>MIKPKVLITKTIPKEVENYIAQHCDYKIRSFDGKIDKELLFNELQDTEGLLTSGTKINEELLSHAPKLKVVSNISVGYNNFDLGCMKARKVMGTNTPGVLDDTVADLVFALVLSAARRISELDAYVKKGKWRESDNENLFGVDVHHSTLGIIGMGRIGETIAKRARLGFDMEVLYYNRSMKPKIEKELGVEYSSLEDLLKKSDYIVVMTPLTKETEHIIDYKEFDLMKKSAIVINASRGKTINEEALIDALKNKRILAAGLDVYSVEPVNLDNPLLKMPNVVTIPHIGSATSKTRFDMSMLAAKNLIIALSGHTPPNLVPELK</sequence>
<evidence type="ECO:0000256" key="1">
    <source>
        <dbReference type="ARBA" id="ARBA00005854"/>
    </source>
</evidence>
<accession>A0A6I6EQE0</accession>
<dbReference type="GO" id="GO:0051287">
    <property type="term" value="F:NAD binding"/>
    <property type="evidence" value="ECO:0007669"/>
    <property type="project" value="InterPro"/>
</dbReference>
<dbReference type="FunFam" id="3.40.50.720:FF:000462">
    <property type="entry name" value="Glyoxylate reductase (NADP+)"/>
    <property type="match status" value="1"/>
</dbReference>
<dbReference type="EC" id="1.1.1.79" evidence="6"/>
<dbReference type="EMBL" id="CP046522">
    <property type="protein sequence ID" value="QGU94300.1"/>
    <property type="molecule type" value="Genomic_DNA"/>
</dbReference>
<dbReference type="InterPro" id="IPR029752">
    <property type="entry name" value="D-isomer_DH_CS1"/>
</dbReference>
<dbReference type="EC" id="1.1.1.81" evidence="6"/>
<name>A0A6I6EQE0_9CLOT</name>
<evidence type="ECO:0000256" key="2">
    <source>
        <dbReference type="ARBA" id="ARBA00023002"/>
    </source>
</evidence>
<keyword evidence="7" id="KW-1185">Reference proteome</keyword>
<dbReference type="PANTHER" id="PTHR10996">
    <property type="entry name" value="2-HYDROXYACID DEHYDROGENASE-RELATED"/>
    <property type="match status" value="1"/>
</dbReference>
<evidence type="ECO:0000313" key="6">
    <source>
        <dbReference type="EMBL" id="QGU94300.1"/>
    </source>
</evidence>
<dbReference type="Proteomes" id="UP000422764">
    <property type="component" value="Chromosome"/>
</dbReference>
<organism evidence="6 7">
    <name type="scientific">Clostridium bovifaecis</name>
    <dbReference type="NCBI Taxonomy" id="2184719"/>
    <lineage>
        <taxon>Bacteria</taxon>
        <taxon>Bacillati</taxon>
        <taxon>Bacillota</taxon>
        <taxon>Clostridia</taxon>
        <taxon>Eubacteriales</taxon>
        <taxon>Clostridiaceae</taxon>
        <taxon>Clostridium</taxon>
    </lineage>
</organism>
<feature type="domain" description="D-isomer specific 2-hydroxyacid dehydrogenase NAD-binding" evidence="5">
    <location>
        <begin position="109"/>
        <end position="288"/>
    </location>
</feature>
<dbReference type="AlphaFoldDB" id="A0A6I6EQE0"/>
<dbReference type="InterPro" id="IPR006139">
    <property type="entry name" value="D-isomer_2_OHA_DH_cat_dom"/>
</dbReference>
<dbReference type="PANTHER" id="PTHR10996:SF283">
    <property type="entry name" value="GLYOXYLATE_HYDROXYPYRUVATE REDUCTASE B"/>
    <property type="match status" value="1"/>
</dbReference>
<evidence type="ECO:0000313" key="7">
    <source>
        <dbReference type="Proteomes" id="UP000422764"/>
    </source>
</evidence>
<protein>
    <submittedName>
        <fullName evidence="6">Bifunctional glyoxylate/hydroxypyruvate reductase B</fullName>
        <ecNumber evidence="6">1.1.1.79</ecNumber>
        <ecNumber evidence="6">1.1.1.81</ecNumber>
    </submittedName>
</protein>
<dbReference type="GO" id="GO:0005829">
    <property type="term" value="C:cytosol"/>
    <property type="evidence" value="ECO:0007669"/>
    <property type="project" value="TreeGrafter"/>
</dbReference>
<dbReference type="InterPro" id="IPR036291">
    <property type="entry name" value="NAD(P)-bd_dom_sf"/>
</dbReference>
<proteinExistence type="inferred from homology"/>
<dbReference type="InterPro" id="IPR050223">
    <property type="entry name" value="D-isomer_2-hydroxyacid_DH"/>
</dbReference>
<dbReference type="PROSITE" id="PS00065">
    <property type="entry name" value="D_2_HYDROXYACID_DH_1"/>
    <property type="match status" value="1"/>
</dbReference>
<evidence type="ECO:0000256" key="3">
    <source>
        <dbReference type="RuleBase" id="RU003719"/>
    </source>
</evidence>
<feature type="domain" description="D-isomer specific 2-hydroxyacid dehydrogenase catalytic" evidence="4">
    <location>
        <begin position="6"/>
        <end position="319"/>
    </location>
</feature>
<dbReference type="CDD" id="cd05301">
    <property type="entry name" value="GDH"/>
    <property type="match status" value="1"/>
</dbReference>
<dbReference type="SUPFAM" id="SSF51735">
    <property type="entry name" value="NAD(P)-binding Rossmann-fold domains"/>
    <property type="match status" value="1"/>
</dbReference>
<dbReference type="SUPFAM" id="SSF52283">
    <property type="entry name" value="Formate/glycerate dehydrogenase catalytic domain-like"/>
    <property type="match status" value="1"/>
</dbReference>
<dbReference type="InterPro" id="IPR006140">
    <property type="entry name" value="D-isomer_DH_NAD-bd"/>
</dbReference>
<keyword evidence="6" id="KW-0670">Pyruvate</keyword>
<reference evidence="6 7" key="1">
    <citation type="submission" date="2019-12" db="EMBL/GenBank/DDBJ databases">
        <title>Genome sequenceing of Clostridium bovifaecis.</title>
        <authorList>
            <person name="Yao Y."/>
        </authorList>
    </citation>
    <scope>NUCLEOTIDE SEQUENCE [LARGE SCALE GENOMIC DNA]</scope>
    <source>
        <strain evidence="6 7">BXX</strain>
    </source>
</reference>
<keyword evidence="2 3" id="KW-0560">Oxidoreductase</keyword>
<dbReference type="Pfam" id="PF02826">
    <property type="entry name" value="2-Hacid_dh_C"/>
    <property type="match status" value="1"/>
</dbReference>
<dbReference type="GO" id="GO:0016618">
    <property type="term" value="F:hydroxypyruvate reductase [NAD(P)H] activity"/>
    <property type="evidence" value="ECO:0007669"/>
    <property type="project" value="UniProtKB-EC"/>
</dbReference>
<evidence type="ECO:0000259" key="4">
    <source>
        <dbReference type="Pfam" id="PF00389"/>
    </source>
</evidence>
<dbReference type="Gene3D" id="3.40.50.720">
    <property type="entry name" value="NAD(P)-binding Rossmann-like Domain"/>
    <property type="match status" value="2"/>
</dbReference>
<dbReference type="GO" id="GO:0030267">
    <property type="term" value="F:glyoxylate reductase (NADPH) activity"/>
    <property type="evidence" value="ECO:0007669"/>
    <property type="project" value="UniProtKB-EC"/>
</dbReference>